<proteinExistence type="predicted"/>
<dbReference type="AlphaFoldDB" id="A0A5C3MB59"/>
<dbReference type="InterPro" id="IPR012386">
    <property type="entry name" value="Cyclic-nucl_3Pdiesterase"/>
</dbReference>
<dbReference type="STRING" id="68775.A0A5C3MB59"/>
<dbReference type="SUPFAM" id="SSF55144">
    <property type="entry name" value="LigT-like"/>
    <property type="match status" value="1"/>
</dbReference>
<sequence>MGVTLWIVPAEHDVQRLQAIMHLRAEEPHSNSSYPKFTPHITLALVPKDLNFELPTLRAAVPPSQERLAIDFESVEVGSTYFRSVYIAVKLSPELTTLHQHVHASLGVDPKTPSFPHVSLCYIDDNEEDERRRFQKTLQSEGRIREEFPGSVAVNCGPNDEEDWMSGFEAAEIWVVNCEGPVEEWEILEKIPIS</sequence>
<dbReference type="InterPro" id="IPR009097">
    <property type="entry name" value="Cyclic_Pdiesterase"/>
</dbReference>
<dbReference type="OrthoDB" id="514292at2759"/>
<evidence type="ECO:0000313" key="2">
    <source>
        <dbReference type="Proteomes" id="UP000308652"/>
    </source>
</evidence>
<organism evidence="1 2">
    <name type="scientific">Crucibulum laeve</name>
    <dbReference type="NCBI Taxonomy" id="68775"/>
    <lineage>
        <taxon>Eukaryota</taxon>
        <taxon>Fungi</taxon>
        <taxon>Dikarya</taxon>
        <taxon>Basidiomycota</taxon>
        <taxon>Agaricomycotina</taxon>
        <taxon>Agaricomycetes</taxon>
        <taxon>Agaricomycetidae</taxon>
        <taxon>Agaricales</taxon>
        <taxon>Agaricineae</taxon>
        <taxon>Nidulariaceae</taxon>
        <taxon>Crucibulum</taxon>
    </lineage>
</organism>
<dbReference type="PANTHER" id="PTHR28141">
    <property type="entry name" value="2',3'-CYCLIC-NUCLEOTIDE 3'-PHOSPHODIESTERASE"/>
    <property type="match status" value="1"/>
</dbReference>
<dbReference type="EMBL" id="ML213592">
    <property type="protein sequence ID" value="TFK42480.1"/>
    <property type="molecule type" value="Genomic_DNA"/>
</dbReference>
<dbReference type="GO" id="GO:0004113">
    <property type="term" value="F:2',3'-cyclic-nucleotide 3'-phosphodiesterase activity"/>
    <property type="evidence" value="ECO:0007669"/>
    <property type="project" value="TreeGrafter"/>
</dbReference>
<evidence type="ECO:0000313" key="1">
    <source>
        <dbReference type="EMBL" id="TFK42480.1"/>
    </source>
</evidence>
<dbReference type="GO" id="GO:0009187">
    <property type="term" value="P:cyclic nucleotide metabolic process"/>
    <property type="evidence" value="ECO:0007669"/>
    <property type="project" value="TreeGrafter"/>
</dbReference>
<reference evidence="1 2" key="1">
    <citation type="journal article" date="2019" name="Nat. Ecol. Evol.">
        <title>Megaphylogeny resolves global patterns of mushroom evolution.</title>
        <authorList>
            <person name="Varga T."/>
            <person name="Krizsan K."/>
            <person name="Foldi C."/>
            <person name="Dima B."/>
            <person name="Sanchez-Garcia M."/>
            <person name="Sanchez-Ramirez S."/>
            <person name="Szollosi G.J."/>
            <person name="Szarkandi J.G."/>
            <person name="Papp V."/>
            <person name="Albert L."/>
            <person name="Andreopoulos W."/>
            <person name="Angelini C."/>
            <person name="Antonin V."/>
            <person name="Barry K.W."/>
            <person name="Bougher N.L."/>
            <person name="Buchanan P."/>
            <person name="Buyck B."/>
            <person name="Bense V."/>
            <person name="Catcheside P."/>
            <person name="Chovatia M."/>
            <person name="Cooper J."/>
            <person name="Damon W."/>
            <person name="Desjardin D."/>
            <person name="Finy P."/>
            <person name="Geml J."/>
            <person name="Haridas S."/>
            <person name="Hughes K."/>
            <person name="Justo A."/>
            <person name="Karasinski D."/>
            <person name="Kautmanova I."/>
            <person name="Kiss B."/>
            <person name="Kocsube S."/>
            <person name="Kotiranta H."/>
            <person name="LaButti K.M."/>
            <person name="Lechner B.E."/>
            <person name="Liimatainen K."/>
            <person name="Lipzen A."/>
            <person name="Lukacs Z."/>
            <person name="Mihaltcheva S."/>
            <person name="Morgado L.N."/>
            <person name="Niskanen T."/>
            <person name="Noordeloos M.E."/>
            <person name="Ohm R.A."/>
            <person name="Ortiz-Santana B."/>
            <person name="Ovrebo C."/>
            <person name="Racz N."/>
            <person name="Riley R."/>
            <person name="Savchenko A."/>
            <person name="Shiryaev A."/>
            <person name="Soop K."/>
            <person name="Spirin V."/>
            <person name="Szebenyi C."/>
            <person name="Tomsovsky M."/>
            <person name="Tulloss R.E."/>
            <person name="Uehling J."/>
            <person name="Grigoriev I.V."/>
            <person name="Vagvolgyi C."/>
            <person name="Papp T."/>
            <person name="Martin F.M."/>
            <person name="Miettinen O."/>
            <person name="Hibbett D.S."/>
            <person name="Nagy L.G."/>
        </authorList>
    </citation>
    <scope>NUCLEOTIDE SEQUENCE [LARGE SCALE GENOMIC DNA]</scope>
    <source>
        <strain evidence="1 2">CBS 166.37</strain>
    </source>
</reference>
<protein>
    <submittedName>
        <fullName evidence="1">2',3'-cyclic-nucleotide 3'-phosphodiesterase</fullName>
    </submittedName>
</protein>
<dbReference type="Pfam" id="PF07823">
    <property type="entry name" value="CPDase"/>
    <property type="match status" value="1"/>
</dbReference>
<dbReference type="Proteomes" id="UP000308652">
    <property type="component" value="Unassembled WGS sequence"/>
</dbReference>
<dbReference type="Gene3D" id="3.90.1140.10">
    <property type="entry name" value="Cyclic phosphodiesterase"/>
    <property type="match status" value="1"/>
</dbReference>
<name>A0A5C3MB59_9AGAR</name>
<gene>
    <name evidence="1" type="ORF">BDQ12DRAFT_676270</name>
</gene>
<keyword evidence="2" id="KW-1185">Reference proteome</keyword>
<dbReference type="PANTHER" id="PTHR28141:SF1">
    <property type="entry name" value="2',3'-CYCLIC-NUCLEOTIDE 3'-PHOSPHODIESTERASE"/>
    <property type="match status" value="1"/>
</dbReference>
<accession>A0A5C3MB59</accession>